<evidence type="ECO:0000256" key="2">
    <source>
        <dbReference type="SAM" id="SignalP"/>
    </source>
</evidence>
<evidence type="ECO:0000256" key="1">
    <source>
        <dbReference type="SAM" id="Phobius"/>
    </source>
</evidence>
<dbReference type="Proteomes" id="UP000563524">
    <property type="component" value="Unassembled WGS sequence"/>
</dbReference>
<comment type="caution">
    <text evidence="3">The sequence shown here is derived from an EMBL/GenBank/DDBJ whole genome shotgun (WGS) entry which is preliminary data.</text>
</comment>
<evidence type="ECO:0008006" key="5">
    <source>
        <dbReference type="Google" id="ProtNLM"/>
    </source>
</evidence>
<feature type="signal peptide" evidence="2">
    <location>
        <begin position="1"/>
        <end position="21"/>
    </location>
</feature>
<name>A0A840I596_9PROT</name>
<keyword evidence="4" id="KW-1185">Reference proteome</keyword>
<feature type="transmembrane region" description="Helical" evidence="1">
    <location>
        <begin position="171"/>
        <end position="190"/>
    </location>
</feature>
<gene>
    <name evidence="3" type="ORF">GGQ59_002089</name>
</gene>
<protein>
    <recommendedName>
        <fullName evidence="5">PEP-CTERM sorting domain-containing protein</fullName>
    </recommendedName>
</protein>
<keyword evidence="1" id="KW-1133">Transmembrane helix</keyword>
<evidence type="ECO:0000313" key="3">
    <source>
        <dbReference type="EMBL" id="MBB4659552.1"/>
    </source>
</evidence>
<keyword evidence="1" id="KW-0472">Membrane</keyword>
<sequence>MRRLLSAALSLAVAGFASAQAAVIAVETDDTSVMVGDIVDFRITFTADDPAEYLAEYFLELFYDDTALAFAGVSFLDPATGINQVDPPVTSEFIADFGADAIDGIVDLFGITGNSDATLAAVQADDFVIATVSFLAYAVSSASDIGLDTIISDLGGDLDVEFGDDVVTIEVVPLPGALVFFLTGLAGLAARRRLA</sequence>
<keyword evidence="1" id="KW-0812">Transmembrane</keyword>
<dbReference type="RefSeq" id="WP_183818263.1">
    <property type="nucleotide sequence ID" value="NZ_JACHOB010000004.1"/>
</dbReference>
<dbReference type="AlphaFoldDB" id="A0A840I596"/>
<keyword evidence="2" id="KW-0732">Signal</keyword>
<reference evidence="3 4" key="1">
    <citation type="submission" date="2020-08" db="EMBL/GenBank/DDBJ databases">
        <title>Genomic Encyclopedia of Type Strains, Phase IV (KMG-IV): sequencing the most valuable type-strain genomes for metagenomic binning, comparative biology and taxonomic classification.</title>
        <authorList>
            <person name="Goeker M."/>
        </authorList>
    </citation>
    <scope>NUCLEOTIDE SEQUENCE [LARGE SCALE GENOMIC DNA]</scope>
    <source>
        <strain evidence="3 4">DSM 102850</strain>
    </source>
</reference>
<feature type="chain" id="PRO_5032921600" description="PEP-CTERM sorting domain-containing protein" evidence="2">
    <location>
        <begin position="22"/>
        <end position="195"/>
    </location>
</feature>
<accession>A0A840I596</accession>
<proteinExistence type="predicted"/>
<dbReference type="EMBL" id="JACHOB010000004">
    <property type="protein sequence ID" value="MBB4659552.1"/>
    <property type="molecule type" value="Genomic_DNA"/>
</dbReference>
<evidence type="ECO:0000313" key="4">
    <source>
        <dbReference type="Proteomes" id="UP000563524"/>
    </source>
</evidence>
<organism evidence="3 4">
    <name type="scientific">Parvularcula dongshanensis</name>
    <dbReference type="NCBI Taxonomy" id="1173995"/>
    <lineage>
        <taxon>Bacteria</taxon>
        <taxon>Pseudomonadati</taxon>
        <taxon>Pseudomonadota</taxon>
        <taxon>Alphaproteobacteria</taxon>
        <taxon>Parvularculales</taxon>
        <taxon>Parvularculaceae</taxon>
        <taxon>Parvularcula</taxon>
    </lineage>
</organism>